<evidence type="ECO:0000313" key="1">
    <source>
        <dbReference type="EMBL" id="ESK84529.1"/>
    </source>
</evidence>
<dbReference type="AlphaFoldDB" id="V2XYP5"/>
<evidence type="ECO:0000313" key="2">
    <source>
        <dbReference type="Proteomes" id="UP000017559"/>
    </source>
</evidence>
<organism evidence="1 2">
    <name type="scientific">Moniliophthora roreri (strain MCA 2997)</name>
    <name type="common">Cocoa frosty pod rot fungus</name>
    <name type="synonym">Crinipellis roreri</name>
    <dbReference type="NCBI Taxonomy" id="1381753"/>
    <lineage>
        <taxon>Eukaryota</taxon>
        <taxon>Fungi</taxon>
        <taxon>Dikarya</taxon>
        <taxon>Basidiomycota</taxon>
        <taxon>Agaricomycotina</taxon>
        <taxon>Agaricomycetes</taxon>
        <taxon>Agaricomycetidae</taxon>
        <taxon>Agaricales</taxon>
        <taxon>Marasmiineae</taxon>
        <taxon>Marasmiaceae</taxon>
        <taxon>Moniliophthora</taxon>
    </lineage>
</organism>
<name>V2XYP5_MONRO</name>
<dbReference type="Proteomes" id="UP000017559">
    <property type="component" value="Unassembled WGS sequence"/>
</dbReference>
<sequence length="113" mass="12951">MRDVTTANPDFFSLVSHVDLHGHPLGYSDTKNEVQTVRAACRPVNYILSFTSVNIGLWDGPSRYVLRPKEPSTAITYTQKMKGGFRRCFEDRTELRFLNDEFIIRSGSEVIHK</sequence>
<dbReference type="EMBL" id="AWSO01001286">
    <property type="protein sequence ID" value="ESK84529.1"/>
    <property type="molecule type" value="Genomic_DNA"/>
</dbReference>
<gene>
    <name evidence="1" type="ORF">Moror_6124</name>
</gene>
<accession>V2XYP5</accession>
<proteinExistence type="predicted"/>
<comment type="caution">
    <text evidence="1">The sequence shown here is derived from an EMBL/GenBank/DDBJ whole genome shotgun (WGS) entry which is preliminary data.</text>
</comment>
<dbReference type="KEGG" id="mrr:Moror_6124"/>
<protein>
    <submittedName>
        <fullName evidence="1">Uncharacterized protein</fullName>
    </submittedName>
</protein>
<reference evidence="1 2" key="1">
    <citation type="journal article" date="2014" name="BMC Genomics">
        <title>Genome and secretome analysis of the hemibiotrophic fungal pathogen, Moniliophthora roreri, which causes frosty pod rot disease of cacao: mechanisms of the biotrophic and necrotrophic phases.</title>
        <authorList>
            <person name="Meinhardt L.W."/>
            <person name="Costa G.G.L."/>
            <person name="Thomazella D.P.T."/>
            <person name="Teixeira P.J.P.L."/>
            <person name="Carazzolle M.F."/>
            <person name="Schuster S.C."/>
            <person name="Carlson J.E."/>
            <person name="Guiltinan M.J."/>
            <person name="Mieczkowski P."/>
            <person name="Farmer A."/>
            <person name="Ramaraj T."/>
            <person name="Crozier J."/>
            <person name="Davis R.E."/>
            <person name="Shao J."/>
            <person name="Melnick R.L."/>
            <person name="Pereira G.A.G."/>
            <person name="Bailey B.A."/>
        </authorList>
    </citation>
    <scope>NUCLEOTIDE SEQUENCE [LARGE SCALE GENOMIC DNA]</scope>
    <source>
        <strain evidence="1 2">MCA 2997</strain>
    </source>
</reference>
<dbReference type="HOGENOM" id="CLU_2134149_0_0_1"/>
<keyword evidence="2" id="KW-1185">Reference proteome</keyword>